<reference evidence="1 2" key="1">
    <citation type="journal article" date="2023" name="G3 (Bethesda)">
        <title>A haplotype-resolved chromosome-scale genome for Quercus rubra L. provides insights into the genetics of adaptive traits for red oak species.</title>
        <authorList>
            <person name="Kapoor B."/>
            <person name="Jenkins J."/>
            <person name="Schmutz J."/>
            <person name="Zhebentyayeva T."/>
            <person name="Kuelheim C."/>
            <person name="Coggeshall M."/>
            <person name="Heim C."/>
            <person name="Lasky J.R."/>
            <person name="Leites L."/>
            <person name="Islam-Faridi N."/>
            <person name="Romero-Severson J."/>
            <person name="DeLeo V.L."/>
            <person name="Lucas S.M."/>
            <person name="Lazic D."/>
            <person name="Gailing O."/>
            <person name="Carlson J."/>
            <person name="Staton M."/>
        </authorList>
    </citation>
    <scope>NUCLEOTIDE SEQUENCE [LARGE SCALE GENOMIC DNA]</scope>
    <source>
        <strain evidence="1">Pseudo-F2</strain>
    </source>
</reference>
<accession>A0AAN7ENC6</accession>
<evidence type="ECO:0000313" key="1">
    <source>
        <dbReference type="EMBL" id="KAK4576483.1"/>
    </source>
</evidence>
<evidence type="ECO:0008006" key="3">
    <source>
        <dbReference type="Google" id="ProtNLM"/>
    </source>
</evidence>
<evidence type="ECO:0000313" key="2">
    <source>
        <dbReference type="Proteomes" id="UP001324115"/>
    </source>
</evidence>
<dbReference type="Proteomes" id="UP001324115">
    <property type="component" value="Unassembled WGS sequence"/>
</dbReference>
<sequence>MKFLMGVNDVFSKVKTQIVLMDPQPSVNKAHSLFIQEEIQRSVTNSVKVESIVLATKSSSNNPKGKERPLCIHCGKFGHTVDKCYKLHGFPPGYKFKNRNMMAHQVSTVANQFQGHCLAPNIDHNPVANQF</sequence>
<dbReference type="PANTHER" id="PTHR34222">
    <property type="entry name" value="GAG_PRE-INTEGRS DOMAIN-CONTAINING PROTEIN"/>
    <property type="match status" value="1"/>
</dbReference>
<name>A0AAN7ENC6_QUERU</name>
<dbReference type="InterPro" id="IPR036875">
    <property type="entry name" value="Znf_CCHC_sf"/>
</dbReference>
<proteinExistence type="predicted"/>
<dbReference type="AlphaFoldDB" id="A0AAN7ENC6"/>
<protein>
    <recommendedName>
        <fullName evidence="3">CCHC-type domain-containing protein</fullName>
    </recommendedName>
</protein>
<dbReference type="EMBL" id="JAXUIC010000008">
    <property type="protein sequence ID" value="KAK4576483.1"/>
    <property type="molecule type" value="Genomic_DNA"/>
</dbReference>
<dbReference type="GO" id="GO:0003676">
    <property type="term" value="F:nucleic acid binding"/>
    <property type="evidence" value="ECO:0007669"/>
    <property type="project" value="InterPro"/>
</dbReference>
<gene>
    <name evidence="1" type="ORF">RGQ29_027152</name>
</gene>
<dbReference type="GO" id="GO:0008270">
    <property type="term" value="F:zinc ion binding"/>
    <property type="evidence" value="ECO:0007669"/>
    <property type="project" value="InterPro"/>
</dbReference>
<dbReference type="SUPFAM" id="SSF57756">
    <property type="entry name" value="Retrovirus zinc finger-like domains"/>
    <property type="match status" value="1"/>
</dbReference>
<comment type="caution">
    <text evidence="1">The sequence shown here is derived from an EMBL/GenBank/DDBJ whole genome shotgun (WGS) entry which is preliminary data.</text>
</comment>
<dbReference type="PANTHER" id="PTHR34222:SF99">
    <property type="entry name" value="PROTEIN, PUTATIVE-RELATED"/>
    <property type="match status" value="1"/>
</dbReference>
<keyword evidence="2" id="KW-1185">Reference proteome</keyword>
<organism evidence="1 2">
    <name type="scientific">Quercus rubra</name>
    <name type="common">Northern red oak</name>
    <name type="synonym">Quercus borealis</name>
    <dbReference type="NCBI Taxonomy" id="3512"/>
    <lineage>
        <taxon>Eukaryota</taxon>
        <taxon>Viridiplantae</taxon>
        <taxon>Streptophyta</taxon>
        <taxon>Embryophyta</taxon>
        <taxon>Tracheophyta</taxon>
        <taxon>Spermatophyta</taxon>
        <taxon>Magnoliopsida</taxon>
        <taxon>eudicotyledons</taxon>
        <taxon>Gunneridae</taxon>
        <taxon>Pentapetalae</taxon>
        <taxon>rosids</taxon>
        <taxon>fabids</taxon>
        <taxon>Fagales</taxon>
        <taxon>Fagaceae</taxon>
        <taxon>Quercus</taxon>
    </lineage>
</organism>